<dbReference type="OrthoDB" id="7596428at2"/>
<evidence type="ECO:0000256" key="5">
    <source>
        <dbReference type="SAM" id="SignalP"/>
    </source>
</evidence>
<evidence type="ECO:0000259" key="6">
    <source>
        <dbReference type="PROSITE" id="PS51007"/>
    </source>
</evidence>
<accession>A0A4T3F2D8</accession>
<keyword evidence="8" id="KW-1185">Reference proteome</keyword>
<comment type="caution">
    <text evidence="7">The sequence shown here is derived from an EMBL/GenBank/DDBJ whole genome shotgun (WGS) entry which is preliminary data.</text>
</comment>
<dbReference type="SUPFAM" id="SSF46626">
    <property type="entry name" value="Cytochrome c"/>
    <property type="match status" value="1"/>
</dbReference>
<dbReference type="RefSeq" id="WP_136692141.1">
    <property type="nucleotide sequence ID" value="NZ_SSHH01000001.1"/>
</dbReference>
<feature type="signal peptide" evidence="5">
    <location>
        <begin position="1"/>
        <end position="22"/>
    </location>
</feature>
<keyword evidence="5" id="KW-0732">Signal</keyword>
<keyword evidence="2 4" id="KW-0479">Metal-binding</keyword>
<evidence type="ECO:0000256" key="1">
    <source>
        <dbReference type="ARBA" id="ARBA00022617"/>
    </source>
</evidence>
<dbReference type="GO" id="GO:0020037">
    <property type="term" value="F:heme binding"/>
    <property type="evidence" value="ECO:0007669"/>
    <property type="project" value="InterPro"/>
</dbReference>
<sequence>MVRMAAAAGAAALLLAACQTYGGEDAVQATPAKPVGGDTHALAQAACGGCHSIERFGLSANPEAPEFPTIANRPGLTIATLTNWLRDAHNYPEEMDFYLDDDEVAALANYILTLEDEDYQPPI</sequence>
<evidence type="ECO:0000256" key="2">
    <source>
        <dbReference type="ARBA" id="ARBA00022723"/>
    </source>
</evidence>
<keyword evidence="3 4" id="KW-0408">Iron</keyword>
<dbReference type="GO" id="GO:0046872">
    <property type="term" value="F:metal ion binding"/>
    <property type="evidence" value="ECO:0007669"/>
    <property type="project" value="UniProtKB-KW"/>
</dbReference>
<name>A0A4T3F2D8_9SPHN</name>
<feature type="domain" description="Cytochrome c" evidence="6">
    <location>
        <begin position="4"/>
        <end position="115"/>
    </location>
</feature>
<protein>
    <recommendedName>
        <fullName evidence="6">Cytochrome c domain-containing protein</fullName>
    </recommendedName>
</protein>
<dbReference type="Proteomes" id="UP000309389">
    <property type="component" value="Unassembled WGS sequence"/>
</dbReference>
<proteinExistence type="predicted"/>
<reference evidence="7 8" key="1">
    <citation type="submission" date="2019-04" db="EMBL/GenBank/DDBJ databases">
        <title>Altererythrobacter aquimixticola sp. nov., isolated from sediment of junction between the ocean and a freshwater spring.</title>
        <authorList>
            <person name="Yoon J.-H."/>
        </authorList>
    </citation>
    <scope>NUCLEOTIDE SEQUENCE [LARGE SCALE GENOMIC DNA]</scope>
    <source>
        <strain evidence="7 8">SSKS-13</strain>
    </source>
</reference>
<dbReference type="AlphaFoldDB" id="A0A4T3F2D8"/>
<dbReference type="EMBL" id="SSHH01000001">
    <property type="protein sequence ID" value="TIX51356.1"/>
    <property type="molecule type" value="Genomic_DNA"/>
</dbReference>
<dbReference type="Pfam" id="PF00034">
    <property type="entry name" value="Cytochrom_C"/>
    <property type="match status" value="1"/>
</dbReference>
<dbReference type="PROSITE" id="PS51007">
    <property type="entry name" value="CYTC"/>
    <property type="match status" value="1"/>
</dbReference>
<gene>
    <name evidence="7" type="ORF">E5222_02505</name>
</gene>
<evidence type="ECO:0000256" key="3">
    <source>
        <dbReference type="ARBA" id="ARBA00023004"/>
    </source>
</evidence>
<organism evidence="7 8">
    <name type="scientific">Alteraurantiacibacter aquimixticola</name>
    <dbReference type="NCBI Taxonomy" id="2489173"/>
    <lineage>
        <taxon>Bacteria</taxon>
        <taxon>Pseudomonadati</taxon>
        <taxon>Pseudomonadota</taxon>
        <taxon>Alphaproteobacteria</taxon>
        <taxon>Sphingomonadales</taxon>
        <taxon>Erythrobacteraceae</taxon>
        <taxon>Alteraurantiacibacter</taxon>
    </lineage>
</organism>
<evidence type="ECO:0000256" key="4">
    <source>
        <dbReference type="PROSITE-ProRule" id="PRU00433"/>
    </source>
</evidence>
<feature type="chain" id="PRO_5020473028" description="Cytochrome c domain-containing protein" evidence="5">
    <location>
        <begin position="23"/>
        <end position="123"/>
    </location>
</feature>
<dbReference type="GO" id="GO:0009055">
    <property type="term" value="F:electron transfer activity"/>
    <property type="evidence" value="ECO:0007669"/>
    <property type="project" value="InterPro"/>
</dbReference>
<dbReference type="PROSITE" id="PS51257">
    <property type="entry name" value="PROKAR_LIPOPROTEIN"/>
    <property type="match status" value="1"/>
</dbReference>
<evidence type="ECO:0000313" key="8">
    <source>
        <dbReference type="Proteomes" id="UP000309389"/>
    </source>
</evidence>
<dbReference type="InterPro" id="IPR036909">
    <property type="entry name" value="Cyt_c-like_dom_sf"/>
</dbReference>
<dbReference type="Gene3D" id="1.10.760.10">
    <property type="entry name" value="Cytochrome c-like domain"/>
    <property type="match status" value="1"/>
</dbReference>
<evidence type="ECO:0000313" key="7">
    <source>
        <dbReference type="EMBL" id="TIX51356.1"/>
    </source>
</evidence>
<dbReference type="InterPro" id="IPR009056">
    <property type="entry name" value="Cyt_c-like_dom"/>
</dbReference>
<keyword evidence="1 4" id="KW-0349">Heme</keyword>